<accession>A0A0B7BRI3</accession>
<name>A0A0B7BRI3_9EUPU</name>
<dbReference type="EMBL" id="HACG01047925">
    <property type="protein sequence ID" value="CEK94790.1"/>
    <property type="molecule type" value="Transcribed_RNA"/>
</dbReference>
<proteinExistence type="predicted"/>
<protein>
    <submittedName>
        <fullName evidence="2">Uncharacterized protein</fullName>
    </submittedName>
</protein>
<dbReference type="AlphaFoldDB" id="A0A0B7BRI3"/>
<organism evidence="2">
    <name type="scientific">Arion vulgaris</name>
    <dbReference type="NCBI Taxonomy" id="1028688"/>
    <lineage>
        <taxon>Eukaryota</taxon>
        <taxon>Metazoa</taxon>
        <taxon>Spiralia</taxon>
        <taxon>Lophotrochozoa</taxon>
        <taxon>Mollusca</taxon>
        <taxon>Gastropoda</taxon>
        <taxon>Heterobranchia</taxon>
        <taxon>Euthyneura</taxon>
        <taxon>Panpulmonata</taxon>
        <taxon>Eupulmonata</taxon>
        <taxon>Stylommatophora</taxon>
        <taxon>Helicina</taxon>
        <taxon>Arionoidea</taxon>
        <taxon>Arionidae</taxon>
        <taxon>Arion</taxon>
    </lineage>
</organism>
<evidence type="ECO:0000313" key="2">
    <source>
        <dbReference type="EMBL" id="CEK94790.1"/>
    </source>
</evidence>
<sequence>MQTLSGSDHVKATINSGKLNSRVNANPPTVQTVAQYTLRRKSLTGHRVIKMWLFYTDRGSSSLDY</sequence>
<gene>
    <name evidence="2" type="primary">ORF203902</name>
</gene>
<evidence type="ECO:0000256" key="1">
    <source>
        <dbReference type="SAM" id="MobiDB-lite"/>
    </source>
</evidence>
<feature type="compositionally biased region" description="Polar residues" evidence="1">
    <location>
        <begin position="13"/>
        <end position="26"/>
    </location>
</feature>
<reference evidence="2" key="1">
    <citation type="submission" date="2014-12" db="EMBL/GenBank/DDBJ databases">
        <title>Insight into the proteome of Arion vulgaris.</title>
        <authorList>
            <person name="Aradska J."/>
            <person name="Bulat T."/>
            <person name="Smidak R."/>
            <person name="Sarate P."/>
            <person name="Gangsoo J."/>
            <person name="Sialana F."/>
            <person name="Bilban M."/>
            <person name="Lubec G."/>
        </authorList>
    </citation>
    <scope>NUCLEOTIDE SEQUENCE</scope>
    <source>
        <tissue evidence="2">Skin</tissue>
    </source>
</reference>
<feature type="non-terminal residue" evidence="2">
    <location>
        <position position="65"/>
    </location>
</feature>
<feature type="region of interest" description="Disordered" evidence="1">
    <location>
        <begin position="1"/>
        <end position="26"/>
    </location>
</feature>